<proteinExistence type="predicted"/>
<dbReference type="KEGG" id="tle:Tlet_0383"/>
<dbReference type="EMBL" id="CP000812">
    <property type="protein sequence ID" value="ABV32950.1"/>
    <property type="molecule type" value="Genomic_DNA"/>
</dbReference>
<accession>A8F466</accession>
<reference evidence="8 9" key="1">
    <citation type="submission" date="2007-08" db="EMBL/GenBank/DDBJ databases">
        <title>Complete sequence of Thermotoga lettingae TMO.</title>
        <authorList>
            <consortium name="US DOE Joint Genome Institute"/>
            <person name="Copeland A."/>
            <person name="Lucas S."/>
            <person name="Lapidus A."/>
            <person name="Barry K."/>
            <person name="Glavina del Rio T."/>
            <person name="Dalin E."/>
            <person name="Tice H."/>
            <person name="Pitluck S."/>
            <person name="Foster B."/>
            <person name="Bruce D."/>
            <person name="Schmutz J."/>
            <person name="Larimer F."/>
            <person name="Land M."/>
            <person name="Hauser L."/>
            <person name="Kyrpides N."/>
            <person name="Mikhailova N."/>
            <person name="Nelson K."/>
            <person name="Gogarten J.P."/>
            <person name="Noll K."/>
            <person name="Richardson P."/>
        </authorList>
    </citation>
    <scope>NUCLEOTIDE SEQUENCE [LARGE SCALE GENOMIC DNA]</scope>
    <source>
        <strain evidence="9">ATCC BAA-301 / DSM 14385 / NBRC 107922 / TMO</strain>
    </source>
</reference>
<dbReference type="STRING" id="416591.Tlet_0383"/>
<organism evidence="8 9">
    <name type="scientific">Pseudothermotoga lettingae (strain ATCC BAA-301 / DSM 14385 / NBRC 107922 / TMO)</name>
    <name type="common">Thermotoga lettingae</name>
    <dbReference type="NCBI Taxonomy" id="416591"/>
    <lineage>
        <taxon>Bacteria</taxon>
        <taxon>Thermotogati</taxon>
        <taxon>Thermotogota</taxon>
        <taxon>Thermotogae</taxon>
        <taxon>Thermotogales</taxon>
        <taxon>Thermotogaceae</taxon>
        <taxon>Pseudothermotoga</taxon>
    </lineage>
</organism>
<feature type="domain" description="Response regulatory" evidence="7">
    <location>
        <begin position="6"/>
        <end position="118"/>
    </location>
</feature>
<dbReference type="GO" id="GO:0003677">
    <property type="term" value="F:DNA binding"/>
    <property type="evidence" value="ECO:0007669"/>
    <property type="project" value="UniProtKB-KW"/>
</dbReference>
<evidence type="ECO:0000256" key="2">
    <source>
        <dbReference type="ARBA" id="ARBA00023012"/>
    </source>
</evidence>
<dbReference type="PANTHER" id="PTHR44591">
    <property type="entry name" value="STRESS RESPONSE REGULATOR PROTEIN 1"/>
    <property type="match status" value="1"/>
</dbReference>
<dbReference type="GO" id="GO:0000160">
    <property type="term" value="P:phosphorelay signal transduction system"/>
    <property type="evidence" value="ECO:0007669"/>
    <property type="project" value="UniProtKB-KW"/>
</dbReference>
<sequence length="120" mass="13683">MMKEAKILVVDDEQNLRLLISEELEELGYKVETVSNAEEALKRIESDDFDLATIDIEMPGMNGIELAGILRQKYPALRIILLTAYSHYKYDLASWAADAYVVKSTDLTELKETVKKLLQM</sequence>
<dbReference type="SUPFAM" id="SSF52172">
    <property type="entry name" value="CheY-like"/>
    <property type="match status" value="1"/>
</dbReference>
<keyword evidence="4" id="KW-0238">DNA-binding</keyword>
<keyword evidence="5" id="KW-0804">Transcription</keyword>
<dbReference type="Proteomes" id="UP000002016">
    <property type="component" value="Chromosome"/>
</dbReference>
<dbReference type="SMART" id="SM00448">
    <property type="entry name" value="REC"/>
    <property type="match status" value="1"/>
</dbReference>
<evidence type="ECO:0000313" key="8">
    <source>
        <dbReference type="EMBL" id="ABV32950.1"/>
    </source>
</evidence>
<keyword evidence="1 6" id="KW-0597">Phosphoprotein</keyword>
<dbReference type="Pfam" id="PF00072">
    <property type="entry name" value="Response_reg"/>
    <property type="match status" value="1"/>
</dbReference>
<evidence type="ECO:0000256" key="3">
    <source>
        <dbReference type="ARBA" id="ARBA00023015"/>
    </source>
</evidence>
<dbReference type="InterPro" id="IPR050595">
    <property type="entry name" value="Bact_response_regulator"/>
</dbReference>
<dbReference type="AlphaFoldDB" id="A8F466"/>
<evidence type="ECO:0000256" key="1">
    <source>
        <dbReference type="ARBA" id="ARBA00022553"/>
    </source>
</evidence>
<dbReference type="PANTHER" id="PTHR44591:SF18">
    <property type="entry name" value="REGULATORY PROTEIN"/>
    <property type="match status" value="1"/>
</dbReference>
<dbReference type="RefSeq" id="WP_012002431.1">
    <property type="nucleotide sequence ID" value="NC_009828.1"/>
</dbReference>
<evidence type="ECO:0000256" key="6">
    <source>
        <dbReference type="PROSITE-ProRule" id="PRU00169"/>
    </source>
</evidence>
<keyword evidence="9" id="KW-1185">Reference proteome</keyword>
<dbReference type="Gene3D" id="3.40.50.2300">
    <property type="match status" value="1"/>
</dbReference>
<dbReference type="eggNOG" id="COG0745">
    <property type="taxonomic scope" value="Bacteria"/>
</dbReference>
<feature type="modified residue" description="4-aspartylphosphate" evidence="6">
    <location>
        <position position="55"/>
    </location>
</feature>
<evidence type="ECO:0000256" key="4">
    <source>
        <dbReference type="ARBA" id="ARBA00023125"/>
    </source>
</evidence>
<evidence type="ECO:0000256" key="5">
    <source>
        <dbReference type="ARBA" id="ARBA00023163"/>
    </source>
</evidence>
<name>A8F466_PSELT</name>
<protein>
    <submittedName>
        <fullName evidence="8">Response regulator receiver protein</fullName>
    </submittedName>
</protein>
<dbReference type="PROSITE" id="PS50110">
    <property type="entry name" value="RESPONSE_REGULATORY"/>
    <property type="match status" value="1"/>
</dbReference>
<dbReference type="InterPro" id="IPR011006">
    <property type="entry name" value="CheY-like_superfamily"/>
</dbReference>
<reference evidence="8 9" key="2">
    <citation type="journal article" date="2009" name="Proc. Natl. Acad. Sci. U.S.A.">
        <title>On the chimeric nature, thermophilic origin, and phylogenetic placement of the Thermotogales.</title>
        <authorList>
            <person name="Zhaxybayeva O."/>
            <person name="Swithers K.S."/>
            <person name="Lapierre P."/>
            <person name="Fournier G.P."/>
            <person name="Bickhart D.M."/>
            <person name="DeBoy R.T."/>
            <person name="Nelson K.E."/>
            <person name="Nesbo C.L."/>
            <person name="Doolittle W.F."/>
            <person name="Gogarten J.P."/>
            <person name="Noll K.M."/>
        </authorList>
    </citation>
    <scope>NUCLEOTIDE SEQUENCE [LARGE SCALE GENOMIC DNA]</scope>
    <source>
        <strain evidence="9">ATCC BAA-301 / DSM 14385 / NBRC 107922 / TMO</strain>
    </source>
</reference>
<dbReference type="InterPro" id="IPR001789">
    <property type="entry name" value="Sig_transdc_resp-reg_receiver"/>
</dbReference>
<evidence type="ECO:0000259" key="7">
    <source>
        <dbReference type="PROSITE" id="PS50110"/>
    </source>
</evidence>
<keyword evidence="2" id="KW-0902">Two-component regulatory system</keyword>
<keyword evidence="3" id="KW-0805">Transcription regulation</keyword>
<dbReference type="HOGENOM" id="CLU_000445_69_8_0"/>
<evidence type="ECO:0000313" key="9">
    <source>
        <dbReference type="Proteomes" id="UP000002016"/>
    </source>
</evidence>
<dbReference type="FunFam" id="3.40.50.2300:FF:000001">
    <property type="entry name" value="DNA-binding response regulator PhoB"/>
    <property type="match status" value="1"/>
</dbReference>
<gene>
    <name evidence="8" type="ordered locus">Tlet_0383</name>
</gene>